<sequence length="343" mass="39444">GSMAGLPEQMWKGSRFYGGALFAVRTADGKYSVHEVNGPYKPDKTLLVSPRAFCLSPFKENEIFIGGHDSSNKISDNLAWIFRVPLTVALGTEKGLAAPTLPDHSPRMARVDDGPVYELRIYAAAEDRLGHLVKRFREHTDRLFRKHKMESIGYWLPTDGTAKEKRRFVYILKHPSRYAAYKNWNAFTHDPEWKRGVLEQPEFQRLLSERPTSIFMTANDYSAKAPALSTKVGGVYELRTYTAAENKLAMLNARFANHTTRIFTKHGMSNVGYWTPYDRPESENTLIYLIQHESREKADKNWQAFSQDPDWQKVARDSQRQGKLLKRKPERLYLKPLDFSPAK</sequence>
<dbReference type="AlphaFoldDB" id="A0A382FT52"/>
<dbReference type="Pfam" id="PF07978">
    <property type="entry name" value="NIPSNAP"/>
    <property type="match status" value="2"/>
</dbReference>
<gene>
    <name evidence="2" type="ORF">METZ01_LOCUS218408</name>
</gene>
<reference evidence="2" key="1">
    <citation type="submission" date="2018-05" db="EMBL/GenBank/DDBJ databases">
        <authorList>
            <person name="Lanie J.A."/>
            <person name="Ng W.-L."/>
            <person name="Kazmierczak K.M."/>
            <person name="Andrzejewski T.M."/>
            <person name="Davidsen T.M."/>
            <person name="Wayne K.J."/>
            <person name="Tettelin H."/>
            <person name="Glass J.I."/>
            <person name="Rusch D."/>
            <person name="Podicherti R."/>
            <person name="Tsui H.-C.T."/>
            <person name="Winkler M.E."/>
        </authorList>
    </citation>
    <scope>NUCLEOTIDE SEQUENCE</scope>
</reference>
<proteinExistence type="predicted"/>
<dbReference type="SUPFAM" id="SSF54909">
    <property type="entry name" value="Dimeric alpha+beta barrel"/>
    <property type="match status" value="2"/>
</dbReference>
<feature type="non-terminal residue" evidence="2">
    <location>
        <position position="1"/>
    </location>
</feature>
<name>A0A382FT52_9ZZZZ</name>
<evidence type="ECO:0000313" key="2">
    <source>
        <dbReference type="EMBL" id="SVB65554.1"/>
    </source>
</evidence>
<accession>A0A382FT52</accession>
<evidence type="ECO:0000259" key="1">
    <source>
        <dbReference type="Pfam" id="PF07978"/>
    </source>
</evidence>
<protein>
    <recommendedName>
        <fullName evidence="1">NIPSNAP domain-containing protein</fullName>
    </recommendedName>
</protein>
<feature type="domain" description="NIPSNAP" evidence="1">
    <location>
        <begin position="117"/>
        <end position="200"/>
    </location>
</feature>
<feature type="domain" description="NIPSNAP" evidence="1">
    <location>
        <begin position="236"/>
        <end position="341"/>
    </location>
</feature>
<organism evidence="2">
    <name type="scientific">marine metagenome</name>
    <dbReference type="NCBI Taxonomy" id="408172"/>
    <lineage>
        <taxon>unclassified sequences</taxon>
        <taxon>metagenomes</taxon>
        <taxon>ecological metagenomes</taxon>
    </lineage>
</organism>
<dbReference type="InterPro" id="IPR011008">
    <property type="entry name" value="Dimeric_a/b-barrel"/>
</dbReference>
<dbReference type="EMBL" id="UINC01051417">
    <property type="protein sequence ID" value="SVB65554.1"/>
    <property type="molecule type" value="Genomic_DNA"/>
</dbReference>
<dbReference type="InterPro" id="IPR012577">
    <property type="entry name" value="NIPSNAP"/>
</dbReference>
<dbReference type="Gene3D" id="3.30.70.100">
    <property type="match status" value="2"/>
</dbReference>